<accession>A0A1M5SUT4</accession>
<reference evidence="2" key="1">
    <citation type="submission" date="2016-11" db="EMBL/GenBank/DDBJ databases">
        <authorList>
            <person name="Varghese N."/>
            <person name="Submissions S."/>
        </authorList>
    </citation>
    <scope>NUCLEOTIDE SEQUENCE [LARGE SCALE GENOMIC DNA]</scope>
    <source>
        <strain evidence="2">CGMCC 1.8995</strain>
    </source>
</reference>
<keyword evidence="2" id="KW-1185">Reference proteome</keyword>
<organism evidence="1 2">
    <name type="scientific">Marisediminitalea aggregata</name>
    <dbReference type="NCBI Taxonomy" id="634436"/>
    <lineage>
        <taxon>Bacteria</taxon>
        <taxon>Pseudomonadati</taxon>
        <taxon>Pseudomonadota</taxon>
        <taxon>Gammaproteobacteria</taxon>
        <taxon>Alteromonadales</taxon>
        <taxon>Alteromonadaceae</taxon>
        <taxon>Marisediminitalea</taxon>
    </lineage>
</organism>
<proteinExistence type="predicted"/>
<evidence type="ECO:0000313" key="1">
    <source>
        <dbReference type="EMBL" id="SHH42018.1"/>
    </source>
</evidence>
<gene>
    <name evidence="1" type="ORF">SAMN05216361_0087</name>
</gene>
<dbReference type="RefSeq" id="WP_073325428.1">
    <property type="nucleotide sequence ID" value="NZ_FQWD01000012.1"/>
</dbReference>
<dbReference type="STRING" id="634436.SAMN05216361_0087"/>
<name>A0A1M5SUT4_9ALTE</name>
<dbReference type="EMBL" id="FQWD01000012">
    <property type="protein sequence ID" value="SHH42018.1"/>
    <property type="molecule type" value="Genomic_DNA"/>
</dbReference>
<protein>
    <submittedName>
        <fullName evidence="1">Uncharacterized protein</fullName>
    </submittedName>
</protein>
<dbReference type="AlphaFoldDB" id="A0A1M5SUT4"/>
<dbReference type="OrthoDB" id="6388921at2"/>
<sequence length="131" mass="14764">MKLVSKIKNKIDALGLEKHYADFSIDLLSAEEFRGWARKAGDISNTSCYVKLYSGDNVIAEGKANQYRDDLHDLGFGNGCKGFNLKVNWRALDAGENKLSLFIDEHKVKVIRLSVTIAEFVSLAIQEQNRR</sequence>
<evidence type="ECO:0000313" key="2">
    <source>
        <dbReference type="Proteomes" id="UP000184520"/>
    </source>
</evidence>
<dbReference type="Proteomes" id="UP000184520">
    <property type="component" value="Unassembled WGS sequence"/>
</dbReference>